<evidence type="ECO:0000256" key="11">
    <source>
        <dbReference type="SAM" id="Phobius"/>
    </source>
</evidence>
<dbReference type="GO" id="GO:0015293">
    <property type="term" value="F:symporter activity"/>
    <property type="evidence" value="ECO:0007669"/>
    <property type="project" value="UniProtKB-KW"/>
</dbReference>
<dbReference type="PANTHER" id="PTHR43045">
    <property type="entry name" value="SHIKIMATE TRANSPORTER"/>
    <property type="match status" value="1"/>
</dbReference>
<feature type="transmembrane region" description="Helical" evidence="11">
    <location>
        <begin position="316"/>
        <end position="335"/>
    </location>
</feature>
<feature type="transmembrane region" description="Helical" evidence="11">
    <location>
        <begin position="381"/>
        <end position="402"/>
    </location>
</feature>
<evidence type="ECO:0000256" key="9">
    <source>
        <dbReference type="ARBA" id="ARBA00037295"/>
    </source>
</evidence>
<protein>
    <recommendedName>
        <fullName evidence="10">Putative proline/betaine transporter</fullName>
    </recommendedName>
</protein>
<feature type="transmembrane region" description="Helical" evidence="11">
    <location>
        <begin position="341"/>
        <end position="360"/>
    </location>
</feature>
<keyword evidence="4" id="KW-1003">Cell membrane</keyword>
<dbReference type="AlphaFoldDB" id="A0A9W6VGU5"/>
<dbReference type="FunFam" id="1.20.1250.20:FF:000001">
    <property type="entry name" value="Dicarboxylate MFS transporter"/>
    <property type="match status" value="1"/>
</dbReference>
<evidence type="ECO:0000313" key="13">
    <source>
        <dbReference type="EMBL" id="GLY66354.1"/>
    </source>
</evidence>
<sequence>MKPTRTKTGGDSAGSSDVRLVVASSVIGTTVEWYDFFLYGTAAGIVFNKLYFPGADPFVGTLLSFATFALGFVARPVGGLIFGHLGDKFGRKKILVATMLIMGVATCLIGVLPSYGTIGSAAPILLVLLRLAQGVAVGGEWGGAVLMATEYAPPGKRGLYGSFPQIGLAIGLMLGTGVLAGLDAITSEAAFLAWGWRIAFLLSAVLVVVGLLVRVKIMETPAFRAMEQQEGASTVPALELVRDRTSLRHVLLGMGSRFTEGVAYNTWAVFVISYGTGTVHLDKQPLLVAVMIAAAVMVFFIPVFGRLSDRVGRRRIFVVGALTTMVLAIPTLAAVSTGNTVLITLSLVAVLGISYPVMYGPQAAFYAELFPVSRRCTGISVVYQLSGIVASGLTPLILAFLAGKAGTTGVVAYLAITAVISAVCALAIRQRDMFDDDVRSPHATATVSPGNA</sequence>
<feature type="transmembrane region" description="Helical" evidence="11">
    <location>
        <begin position="286"/>
        <end position="304"/>
    </location>
</feature>
<feature type="transmembrane region" description="Helical" evidence="11">
    <location>
        <begin position="159"/>
        <end position="182"/>
    </location>
</feature>
<comment type="caution">
    <text evidence="13">The sequence shown here is derived from an EMBL/GenBank/DDBJ whole genome shotgun (WGS) entry which is preliminary data.</text>
</comment>
<evidence type="ECO:0000256" key="1">
    <source>
        <dbReference type="ARBA" id="ARBA00004651"/>
    </source>
</evidence>
<reference evidence="13" key="1">
    <citation type="submission" date="2023-03" db="EMBL/GenBank/DDBJ databases">
        <title>Amycolatopsis taiwanensis NBRC 103393.</title>
        <authorList>
            <person name="Ichikawa N."/>
            <person name="Sato H."/>
            <person name="Tonouchi N."/>
        </authorList>
    </citation>
    <scope>NUCLEOTIDE SEQUENCE</scope>
    <source>
        <strain evidence="13">NBRC 103393</strain>
    </source>
</reference>
<evidence type="ECO:0000313" key="14">
    <source>
        <dbReference type="Proteomes" id="UP001165136"/>
    </source>
</evidence>
<dbReference type="SUPFAM" id="SSF103473">
    <property type="entry name" value="MFS general substrate transporter"/>
    <property type="match status" value="1"/>
</dbReference>
<evidence type="ECO:0000256" key="10">
    <source>
        <dbReference type="ARBA" id="ARBA00039918"/>
    </source>
</evidence>
<name>A0A9W6VGU5_9PSEU</name>
<feature type="domain" description="Major facilitator superfamily (MFS) profile" evidence="12">
    <location>
        <begin position="21"/>
        <end position="433"/>
    </location>
</feature>
<feature type="transmembrane region" description="Helical" evidence="11">
    <location>
        <begin position="58"/>
        <end position="82"/>
    </location>
</feature>
<feature type="transmembrane region" description="Helical" evidence="11">
    <location>
        <begin position="121"/>
        <end position="147"/>
    </location>
</feature>
<evidence type="ECO:0000256" key="2">
    <source>
        <dbReference type="ARBA" id="ARBA00008240"/>
    </source>
</evidence>
<feature type="transmembrane region" description="Helical" evidence="11">
    <location>
        <begin position="408"/>
        <end position="428"/>
    </location>
</feature>
<keyword evidence="3" id="KW-0813">Transport</keyword>
<evidence type="ECO:0000256" key="4">
    <source>
        <dbReference type="ARBA" id="ARBA00022475"/>
    </source>
</evidence>
<keyword evidence="14" id="KW-1185">Reference proteome</keyword>
<comment type="similarity">
    <text evidence="2">Belongs to the major facilitator superfamily. Metabolite:H+ Symporter (MHS) family (TC 2.A.1.6) family.</text>
</comment>
<evidence type="ECO:0000256" key="5">
    <source>
        <dbReference type="ARBA" id="ARBA00022692"/>
    </source>
</evidence>
<dbReference type="GO" id="GO:0005886">
    <property type="term" value="C:plasma membrane"/>
    <property type="evidence" value="ECO:0007669"/>
    <property type="project" value="UniProtKB-SubCell"/>
</dbReference>
<keyword evidence="6" id="KW-0769">Symport</keyword>
<feature type="transmembrane region" description="Helical" evidence="11">
    <location>
        <begin position="94"/>
        <end position="115"/>
    </location>
</feature>
<dbReference type="InterPro" id="IPR011701">
    <property type="entry name" value="MFS"/>
</dbReference>
<dbReference type="EMBL" id="BSTI01000006">
    <property type="protein sequence ID" value="GLY66354.1"/>
    <property type="molecule type" value="Genomic_DNA"/>
</dbReference>
<dbReference type="Pfam" id="PF07690">
    <property type="entry name" value="MFS_1"/>
    <property type="match status" value="1"/>
</dbReference>
<comment type="subcellular location">
    <subcellularLocation>
        <location evidence="1">Cell membrane</location>
        <topology evidence="1">Multi-pass membrane protein</topology>
    </subcellularLocation>
</comment>
<keyword evidence="7 11" id="KW-1133">Transmembrane helix</keyword>
<dbReference type="InterPro" id="IPR036259">
    <property type="entry name" value="MFS_trans_sf"/>
</dbReference>
<keyword evidence="8 11" id="KW-0472">Membrane</keyword>
<comment type="function">
    <text evidence="9">May be a proton symporter involved in the uptake of osmolytes such as proline and glycine betaine.</text>
</comment>
<evidence type="ECO:0000259" key="12">
    <source>
        <dbReference type="PROSITE" id="PS50850"/>
    </source>
</evidence>
<dbReference type="RefSeq" id="WP_285487193.1">
    <property type="nucleotide sequence ID" value="NZ_BSTI01000006.1"/>
</dbReference>
<evidence type="ECO:0000256" key="7">
    <source>
        <dbReference type="ARBA" id="ARBA00022989"/>
    </source>
</evidence>
<evidence type="ECO:0000256" key="6">
    <source>
        <dbReference type="ARBA" id="ARBA00022847"/>
    </source>
</evidence>
<organism evidence="13 14">
    <name type="scientific">Amycolatopsis taiwanensis</name>
    <dbReference type="NCBI Taxonomy" id="342230"/>
    <lineage>
        <taxon>Bacteria</taxon>
        <taxon>Bacillati</taxon>
        <taxon>Actinomycetota</taxon>
        <taxon>Actinomycetes</taxon>
        <taxon>Pseudonocardiales</taxon>
        <taxon>Pseudonocardiaceae</taxon>
        <taxon>Amycolatopsis</taxon>
    </lineage>
</organism>
<keyword evidence="5 11" id="KW-0812">Transmembrane</keyword>
<dbReference type="PROSITE" id="PS50850">
    <property type="entry name" value="MFS"/>
    <property type="match status" value="1"/>
</dbReference>
<dbReference type="Gene3D" id="1.20.1250.20">
    <property type="entry name" value="MFS general substrate transporter like domains"/>
    <property type="match status" value="2"/>
</dbReference>
<evidence type="ECO:0000256" key="8">
    <source>
        <dbReference type="ARBA" id="ARBA00023136"/>
    </source>
</evidence>
<evidence type="ECO:0000256" key="3">
    <source>
        <dbReference type="ARBA" id="ARBA00022448"/>
    </source>
</evidence>
<feature type="transmembrane region" description="Helical" evidence="11">
    <location>
        <begin position="194"/>
        <end position="215"/>
    </location>
</feature>
<gene>
    <name evidence="13" type="ORF">Atai01_29730</name>
</gene>
<dbReference type="CDD" id="cd17369">
    <property type="entry name" value="MFS_ShiA_like"/>
    <property type="match status" value="1"/>
</dbReference>
<dbReference type="Proteomes" id="UP001165136">
    <property type="component" value="Unassembled WGS sequence"/>
</dbReference>
<dbReference type="PANTHER" id="PTHR43045:SF1">
    <property type="entry name" value="SHIKIMATE TRANSPORTER"/>
    <property type="match status" value="1"/>
</dbReference>
<proteinExistence type="inferred from homology"/>
<accession>A0A9W6VGU5</accession>
<dbReference type="InterPro" id="IPR020846">
    <property type="entry name" value="MFS_dom"/>
</dbReference>